<accession>A0A133ZHH7</accession>
<evidence type="ECO:0000256" key="12">
    <source>
        <dbReference type="ARBA" id="ARBA00047283"/>
    </source>
</evidence>
<feature type="domain" description="SAM-dependent MTase RsmB/NOP-type" evidence="14">
    <location>
        <begin position="163"/>
        <end position="442"/>
    </location>
</feature>
<dbReference type="Pfam" id="PF22458">
    <property type="entry name" value="RsmF-B_ferredox"/>
    <property type="match status" value="1"/>
</dbReference>
<dbReference type="Gene3D" id="3.30.70.1170">
    <property type="entry name" value="Sun protein, domain 3"/>
    <property type="match status" value="1"/>
</dbReference>
<evidence type="ECO:0000259" key="14">
    <source>
        <dbReference type="PROSITE" id="PS51686"/>
    </source>
</evidence>
<keyword evidence="7 13" id="KW-0808">Transferase</keyword>
<comment type="caution">
    <text evidence="15">The sequence shown here is derived from an EMBL/GenBank/DDBJ whole genome shotgun (WGS) entry which is preliminary data.</text>
</comment>
<keyword evidence="5" id="KW-0698">rRNA processing</keyword>
<dbReference type="EC" id="2.1.1.176" evidence="3"/>
<evidence type="ECO:0000313" key="16">
    <source>
        <dbReference type="Proteomes" id="UP000070394"/>
    </source>
</evidence>
<evidence type="ECO:0000256" key="3">
    <source>
        <dbReference type="ARBA" id="ARBA00012140"/>
    </source>
</evidence>
<dbReference type="InterPro" id="IPR049560">
    <property type="entry name" value="MeTrfase_RsmB-F_NOP2_cat"/>
</dbReference>
<dbReference type="OrthoDB" id="9810297at2"/>
<dbReference type="CDD" id="cd02440">
    <property type="entry name" value="AdoMet_MTases"/>
    <property type="match status" value="1"/>
</dbReference>
<dbReference type="EMBL" id="LSDA01000124">
    <property type="protein sequence ID" value="KXB54903.1"/>
    <property type="molecule type" value="Genomic_DNA"/>
</dbReference>
<dbReference type="NCBIfam" id="TIGR00563">
    <property type="entry name" value="rsmB"/>
    <property type="match status" value="1"/>
</dbReference>
<dbReference type="InterPro" id="IPR006027">
    <property type="entry name" value="NusB_RsmB_TIM44"/>
</dbReference>
<comment type="similarity">
    <text evidence="13">Belongs to the class I-like SAM-binding methyltransferase superfamily. RsmB/NOP family.</text>
</comment>
<feature type="binding site" evidence="13">
    <location>
        <position position="321"/>
    </location>
    <ligand>
        <name>S-adenosyl-L-methionine</name>
        <dbReference type="ChEBI" id="CHEBI:59789"/>
    </ligand>
</feature>
<dbReference type="Pfam" id="PF01189">
    <property type="entry name" value="Methyltr_RsmB-F"/>
    <property type="match status" value="1"/>
</dbReference>
<evidence type="ECO:0000256" key="2">
    <source>
        <dbReference type="ARBA" id="ARBA00004496"/>
    </source>
</evidence>
<keyword evidence="6 13" id="KW-0489">Methyltransferase</keyword>
<dbReference type="InterPro" id="IPR029063">
    <property type="entry name" value="SAM-dependent_MTases_sf"/>
</dbReference>
<dbReference type="Gene3D" id="1.10.940.10">
    <property type="entry name" value="NusB-like"/>
    <property type="match status" value="1"/>
</dbReference>
<dbReference type="InterPro" id="IPR035926">
    <property type="entry name" value="NusB-like_sf"/>
</dbReference>
<comment type="catalytic activity">
    <reaction evidence="12">
        <text>cytidine(967) in 16S rRNA + S-adenosyl-L-methionine = 5-methylcytidine(967) in 16S rRNA + S-adenosyl-L-homocysteine + H(+)</text>
        <dbReference type="Rhea" id="RHEA:42748"/>
        <dbReference type="Rhea" id="RHEA-COMP:10219"/>
        <dbReference type="Rhea" id="RHEA-COMP:10220"/>
        <dbReference type="ChEBI" id="CHEBI:15378"/>
        <dbReference type="ChEBI" id="CHEBI:57856"/>
        <dbReference type="ChEBI" id="CHEBI:59789"/>
        <dbReference type="ChEBI" id="CHEBI:74483"/>
        <dbReference type="ChEBI" id="CHEBI:82748"/>
        <dbReference type="EC" id="2.1.1.176"/>
    </reaction>
</comment>
<name>A0A133ZHH7_9FIRM</name>
<dbReference type="STRING" id="467210.HMPREF1866_02267"/>
<keyword evidence="16" id="KW-1185">Reference proteome</keyword>
<dbReference type="AlphaFoldDB" id="A0A133ZHH7"/>
<evidence type="ECO:0000256" key="9">
    <source>
        <dbReference type="ARBA" id="ARBA00022884"/>
    </source>
</evidence>
<dbReference type="GO" id="GO:0005737">
    <property type="term" value="C:cytoplasm"/>
    <property type="evidence" value="ECO:0007669"/>
    <property type="project" value="UniProtKB-SubCell"/>
</dbReference>
<feature type="active site" description="Nucleophile" evidence="13">
    <location>
        <position position="374"/>
    </location>
</feature>
<dbReference type="PANTHER" id="PTHR22807">
    <property type="entry name" value="NOP2 YEAST -RELATED NOL1/NOP2/FMU SUN DOMAIN-CONTAINING"/>
    <property type="match status" value="1"/>
</dbReference>
<dbReference type="InterPro" id="IPR001678">
    <property type="entry name" value="MeTrfase_RsmB-F_NOP2_dom"/>
</dbReference>
<protein>
    <recommendedName>
        <fullName evidence="3">16S rRNA (cytosine(967)-C(5))-methyltransferase</fullName>
        <ecNumber evidence="3">2.1.1.176</ecNumber>
    </recommendedName>
    <alternativeName>
        <fullName evidence="10">16S rRNA m5C967 methyltransferase</fullName>
    </alternativeName>
    <alternativeName>
        <fullName evidence="11">rRNA (cytosine-C(5)-)-methyltransferase RsmB</fullName>
    </alternativeName>
</protein>
<dbReference type="GO" id="GO:0003723">
    <property type="term" value="F:RNA binding"/>
    <property type="evidence" value="ECO:0007669"/>
    <property type="project" value="UniProtKB-UniRule"/>
</dbReference>
<evidence type="ECO:0000256" key="10">
    <source>
        <dbReference type="ARBA" id="ARBA00030399"/>
    </source>
</evidence>
<comment type="subcellular location">
    <subcellularLocation>
        <location evidence="2">Cytoplasm</location>
    </subcellularLocation>
</comment>
<dbReference type="InterPro" id="IPR004573">
    <property type="entry name" value="rRNA_ssu_MeTfrase_B"/>
</dbReference>
<dbReference type="GO" id="GO:0008649">
    <property type="term" value="F:rRNA methyltransferase activity"/>
    <property type="evidence" value="ECO:0007669"/>
    <property type="project" value="InterPro"/>
</dbReference>
<evidence type="ECO:0000256" key="1">
    <source>
        <dbReference type="ARBA" id="ARBA00002724"/>
    </source>
</evidence>
<evidence type="ECO:0000256" key="7">
    <source>
        <dbReference type="ARBA" id="ARBA00022679"/>
    </source>
</evidence>
<dbReference type="InterPro" id="IPR023267">
    <property type="entry name" value="RCMT"/>
</dbReference>
<gene>
    <name evidence="15" type="ORF">HMPREF1866_02267</name>
</gene>
<evidence type="ECO:0000256" key="13">
    <source>
        <dbReference type="PROSITE-ProRule" id="PRU01023"/>
    </source>
</evidence>
<organism evidence="15 16">
    <name type="scientific">Lachnoanaerobaculum saburreum</name>
    <dbReference type="NCBI Taxonomy" id="467210"/>
    <lineage>
        <taxon>Bacteria</taxon>
        <taxon>Bacillati</taxon>
        <taxon>Bacillota</taxon>
        <taxon>Clostridia</taxon>
        <taxon>Lachnospirales</taxon>
        <taxon>Lachnospiraceae</taxon>
        <taxon>Lachnoanaerobaculum</taxon>
    </lineage>
</organism>
<comment type="function">
    <text evidence="1">Specifically methylates the cytosine at position 967 (m5C967) of 16S rRNA.</text>
</comment>
<evidence type="ECO:0000313" key="15">
    <source>
        <dbReference type="EMBL" id="KXB54903.1"/>
    </source>
</evidence>
<dbReference type="Proteomes" id="UP000070394">
    <property type="component" value="Unassembled WGS sequence"/>
</dbReference>
<proteinExistence type="inferred from homology"/>
<dbReference type="SUPFAM" id="SSF53335">
    <property type="entry name" value="S-adenosyl-L-methionine-dependent methyltransferases"/>
    <property type="match status" value="1"/>
</dbReference>
<dbReference type="PATRIC" id="fig|467210.3.peg.2245"/>
<dbReference type="SUPFAM" id="SSF48013">
    <property type="entry name" value="NusB-like"/>
    <property type="match status" value="1"/>
</dbReference>
<evidence type="ECO:0000256" key="5">
    <source>
        <dbReference type="ARBA" id="ARBA00022552"/>
    </source>
</evidence>
<evidence type="ECO:0000256" key="6">
    <source>
        <dbReference type="ARBA" id="ARBA00022603"/>
    </source>
</evidence>
<feature type="binding site" evidence="13">
    <location>
        <position position="304"/>
    </location>
    <ligand>
        <name>S-adenosyl-L-methionine</name>
        <dbReference type="ChEBI" id="CHEBI:59789"/>
    </ligand>
</feature>
<feature type="binding site" evidence="13">
    <location>
        <begin position="253"/>
        <end position="259"/>
    </location>
    <ligand>
        <name>S-adenosyl-L-methionine</name>
        <dbReference type="ChEBI" id="CHEBI:59789"/>
    </ligand>
</feature>
<dbReference type="InterPro" id="IPR054728">
    <property type="entry name" value="RsmB-like_ferredoxin"/>
</dbReference>
<evidence type="ECO:0000256" key="8">
    <source>
        <dbReference type="ARBA" id="ARBA00022691"/>
    </source>
</evidence>
<dbReference type="GO" id="GO:0006355">
    <property type="term" value="P:regulation of DNA-templated transcription"/>
    <property type="evidence" value="ECO:0007669"/>
    <property type="project" value="InterPro"/>
</dbReference>
<feature type="binding site" evidence="13">
    <location>
        <position position="277"/>
    </location>
    <ligand>
        <name>S-adenosyl-L-methionine</name>
        <dbReference type="ChEBI" id="CHEBI:59789"/>
    </ligand>
</feature>
<dbReference type="PANTHER" id="PTHR22807:SF53">
    <property type="entry name" value="RIBOSOMAL RNA SMALL SUBUNIT METHYLTRANSFERASE B-RELATED"/>
    <property type="match status" value="1"/>
</dbReference>
<dbReference type="Gene3D" id="3.40.50.150">
    <property type="entry name" value="Vaccinia Virus protein VP39"/>
    <property type="match status" value="1"/>
</dbReference>
<keyword evidence="4" id="KW-0963">Cytoplasm</keyword>
<keyword evidence="9 13" id="KW-0694">RNA-binding</keyword>
<keyword evidence="8 13" id="KW-0949">S-adenosyl-L-methionine</keyword>
<evidence type="ECO:0000256" key="11">
    <source>
        <dbReference type="ARBA" id="ARBA00031088"/>
    </source>
</evidence>
<evidence type="ECO:0000256" key="4">
    <source>
        <dbReference type="ARBA" id="ARBA00022490"/>
    </source>
</evidence>
<dbReference type="RefSeq" id="WP_060931859.1">
    <property type="nucleotide sequence ID" value="NZ_KQ959840.1"/>
</dbReference>
<reference evidence="16" key="1">
    <citation type="submission" date="2016-01" db="EMBL/GenBank/DDBJ databases">
        <authorList>
            <person name="Mitreva M."/>
            <person name="Pepin K.H."/>
            <person name="Mihindukulasuriya K.A."/>
            <person name="Fulton R."/>
            <person name="Fronick C."/>
            <person name="O'Laughlin M."/>
            <person name="Miner T."/>
            <person name="Herter B."/>
            <person name="Rosa B.A."/>
            <person name="Cordes M."/>
            <person name="Tomlinson C."/>
            <person name="Wollam A."/>
            <person name="Palsikar V.B."/>
            <person name="Mardis E.R."/>
            <person name="Wilson R.K."/>
        </authorList>
    </citation>
    <scope>NUCLEOTIDE SEQUENCE [LARGE SCALE GENOMIC DNA]</scope>
    <source>
        <strain evidence="16">DNF00896</strain>
    </source>
</reference>
<sequence>MEKTNIRALILEALMLIDVEGEYSHKVIDMALEKYSYLSKADRGFFSRVVHGVVEYRLQLDYIIKKYNNGKRVKPVIREILRMAIYQMLYMDRVPDRAIINEAVNLVKQRRLNALTGFVNGILRKISAEKESISFDDIGIKYSMPEFLLDIIKENTGEYFDKTLEYFLSNRPLSVRVNTSKSKVTDVIKELEYGNIKVENSKLNDSVLYISRFDKVDEIPAIKSGKCYITDVSSSMISKLIIPENIKKAVDVCAAPGGKSFLLADKAESEAVIYSCDVSENKVNLIIENVKVQGFKNINPVVADARVFDKRFAESDLVLADLPCSGIGIIGKKPDIKYRLDPEGTELLSALQKEILDNVSKYVKKGGELIFSTCTLNRAENEENVSYFLKNHSNFKPVDLTDRLTGKLLEHFDTEELKKGYLKLIPGRDDCDGFFIAVFRRDND</sequence>
<dbReference type="NCBIfam" id="NF011494">
    <property type="entry name" value="PRK14902.1"/>
    <property type="match status" value="1"/>
</dbReference>
<dbReference type="PRINTS" id="PR02008">
    <property type="entry name" value="RCMTFAMILY"/>
</dbReference>
<dbReference type="PROSITE" id="PS51686">
    <property type="entry name" value="SAM_MT_RSMB_NOP"/>
    <property type="match status" value="1"/>
</dbReference>
<dbReference type="Pfam" id="PF01029">
    <property type="entry name" value="NusB"/>
    <property type="match status" value="1"/>
</dbReference>